<evidence type="ECO:0000313" key="2">
    <source>
        <dbReference type="Proteomes" id="UP000679126"/>
    </source>
</evidence>
<evidence type="ECO:0000313" key="1">
    <source>
        <dbReference type="EMBL" id="MBO9154999.1"/>
    </source>
</evidence>
<sequence length="185" mass="20698">MKHILILFLSVCTFAGYGQDKAASVHFNHLTEVPGTEYVIATVENYGKAAASRSRYLLFINSANGQSKQVDFPNDSYISDVEQIKLDSIKLNIILVSAKTVNLDRDKSIDWNDPMQIFSISVDGQEKKQLTEDNFYARTWTINKQTGSIVITGHYDSNNSGKYDRGDKGQIVVVDLRSGTVVRKI</sequence>
<organism evidence="1 2">
    <name type="scientific">Chitinophaga chungangae</name>
    <dbReference type="NCBI Taxonomy" id="2821488"/>
    <lineage>
        <taxon>Bacteria</taxon>
        <taxon>Pseudomonadati</taxon>
        <taxon>Bacteroidota</taxon>
        <taxon>Chitinophagia</taxon>
        <taxon>Chitinophagales</taxon>
        <taxon>Chitinophagaceae</taxon>
        <taxon>Chitinophaga</taxon>
    </lineage>
</organism>
<keyword evidence="2" id="KW-1185">Reference proteome</keyword>
<gene>
    <name evidence="1" type="ORF">J7I43_22415</name>
</gene>
<dbReference type="Proteomes" id="UP000679126">
    <property type="component" value="Unassembled WGS sequence"/>
</dbReference>
<reference evidence="2" key="1">
    <citation type="submission" date="2021-03" db="EMBL/GenBank/DDBJ databases">
        <title>Assistant Professor.</title>
        <authorList>
            <person name="Huq M.A."/>
        </authorList>
    </citation>
    <scope>NUCLEOTIDE SEQUENCE [LARGE SCALE GENOMIC DNA]</scope>
    <source>
        <strain evidence="2">MAH-28</strain>
    </source>
</reference>
<proteinExistence type="predicted"/>
<dbReference type="RefSeq" id="WP_209148108.1">
    <property type="nucleotide sequence ID" value="NZ_JAGHKP010000004.1"/>
</dbReference>
<accession>A0ABS3YK13</accession>
<comment type="caution">
    <text evidence="1">The sequence shown here is derived from an EMBL/GenBank/DDBJ whole genome shotgun (WGS) entry which is preliminary data.</text>
</comment>
<dbReference type="EMBL" id="JAGHKP010000004">
    <property type="protein sequence ID" value="MBO9154999.1"/>
    <property type="molecule type" value="Genomic_DNA"/>
</dbReference>
<name>A0ABS3YK13_9BACT</name>
<protein>
    <submittedName>
        <fullName evidence="1">Uncharacterized protein</fullName>
    </submittedName>
</protein>